<dbReference type="Proteomes" id="UP000029868">
    <property type="component" value="Unassembled WGS sequence"/>
</dbReference>
<dbReference type="GO" id="GO:0000287">
    <property type="term" value="F:magnesium ion binding"/>
    <property type="evidence" value="ECO:0007669"/>
    <property type="project" value="InterPro"/>
</dbReference>
<dbReference type="Pfam" id="PF02878">
    <property type="entry name" value="PGM_PMM_I"/>
    <property type="match status" value="1"/>
</dbReference>
<evidence type="ECO:0000256" key="1">
    <source>
        <dbReference type="ARBA" id="ARBA00010231"/>
    </source>
</evidence>
<evidence type="ECO:0000313" key="5">
    <source>
        <dbReference type="Proteomes" id="UP000029868"/>
    </source>
</evidence>
<sequence>MPGLSLYLLPMVLILLYKVTHYQAGVLRQRRYFSLIICHNKSDAKNIADGLVITPSHNPPSDGGIKYNSPHGDPAEGDITKQIEQRANELIAANPVAIKQLSYQQALQSPLLIKEDFISHYVDQLDQVIDMQAIAKAGVSIGVDPLGGSGIDYWPVIAQHMTLR</sequence>
<evidence type="ECO:0000259" key="3">
    <source>
        <dbReference type="Pfam" id="PF02878"/>
    </source>
</evidence>
<gene>
    <name evidence="4" type="ORF">GAB14E_1564</name>
</gene>
<dbReference type="InterPro" id="IPR016055">
    <property type="entry name" value="A-D-PHexomutase_a/b/a-I/II/III"/>
</dbReference>
<dbReference type="Gene3D" id="3.40.120.10">
    <property type="entry name" value="Alpha-D-Glucose-1,6-Bisphosphate, subunit A, domain 3"/>
    <property type="match status" value="2"/>
</dbReference>
<dbReference type="GO" id="GO:0005829">
    <property type="term" value="C:cytosol"/>
    <property type="evidence" value="ECO:0007669"/>
    <property type="project" value="TreeGrafter"/>
</dbReference>
<dbReference type="PANTHER" id="PTHR22573:SF57">
    <property type="entry name" value="PHOSPHOGLUCOMUTASE"/>
    <property type="match status" value="1"/>
</dbReference>
<comment type="similarity">
    <text evidence="1">Belongs to the phosphohexose mutase family.</text>
</comment>
<dbReference type="PROSITE" id="PS00710">
    <property type="entry name" value="PGM_PMM"/>
    <property type="match status" value="1"/>
</dbReference>
<dbReference type="InterPro" id="IPR005844">
    <property type="entry name" value="A-D-PHexomutase_a/b/a-I"/>
</dbReference>
<dbReference type="PATRIC" id="fig|28229.3.peg.727"/>
<evidence type="ECO:0000256" key="2">
    <source>
        <dbReference type="ARBA" id="ARBA00022553"/>
    </source>
</evidence>
<dbReference type="InterPro" id="IPR045244">
    <property type="entry name" value="PGM"/>
</dbReference>
<keyword evidence="2" id="KW-0597">Phosphoprotein</keyword>
<name>A0A099L2M5_COLPS</name>
<organism evidence="4 5">
    <name type="scientific">Colwellia psychrerythraea</name>
    <name type="common">Vibrio psychroerythus</name>
    <dbReference type="NCBI Taxonomy" id="28229"/>
    <lineage>
        <taxon>Bacteria</taxon>
        <taxon>Pseudomonadati</taxon>
        <taxon>Pseudomonadota</taxon>
        <taxon>Gammaproteobacteria</taxon>
        <taxon>Alteromonadales</taxon>
        <taxon>Colwelliaceae</taxon>
        <taxon>Colwellia</taxon>
    </lineage>
</organism>
<proteinExistence type="inferred from homology"/>
<comment type="caution">
    <text evidence="4">The sequence shown here is derived from an EMBL/GenBank/DDBJ whole genome shotgun (WGS) entry which is preliminary data.</text>
</comment>
<accession>A0A099L2M5</accession>
<dbReference type="EMBL" id="JQEC01000004">
    <property type="protein sequence ID" value="KGJ97096.1"/>
    <property type="molecule type" value="Genomic_DNA"/>
</dbReference>
<dbReference type="AlphaFoldDB" id="A0A099L2M5"/>
<dbReference type="GO" id="GO:0004614">
    <property type="term" value="F:phosphoglucomutase activity"/>
    <property type="evidence" value="ECO:0007669"/>
    <property type="project" value="InterPro"/>
</dbReference>
<evidence type="ECO:0000313" key="4">
    <source>
        <dbReference type="EMBL" id="KGJ97096.1"/>
    </source>
</evidence>
<reference evidence="4 5" key="1">
    <citation type="submission" date="2014-08" db="EMBL/GenBank/DDBJ databases">
        <title>Genomic and Phenotypic Diversity of Colwellia psychrerythraea strains from Disparate Marine Basins.</title>
        <authorList>
            <person name="Techtmann S.M."/>
            <person name="Stelling S.C."/>
            <person name="Utturkar S.M."/>
            <person name="Alshibli N."/>
            <person name="Harris A."/>
            <person name="Brown S.D."/>
            <person name="Hazen T.C."/>
        </authorList>
    </citation>
    <scope>NUCLEOTIDE SEQUENCE [LARGE SCALE GENOMIC DNA]</scope>
    <source>
        <strain evidence="4 5">GAB14E</strain>
    </source>
</reference>
<dbReference type="SUPFAM" id="SSF53738">
    <property type="entry name" value="Phosphoglucomutase, first 3 domains"/>
    <property type="match status" value="1"/>
</dbReference>
<dbReference type="GO" id="GO:0005975">
    <property type="term" value="P:carbohydrate metabolic process"/>
    <property type="evidence" value="ECO:0007669"/>
    <property type="project" value="InterPro"/>
</dbReference>
<feature type="domain" description="Alpha-D-phosphohexomutase alpha/beta/alpha" evidence="3">
    <location>
        <begin position="44"/>
        <end position="89"/>
    </location>
</feature>
<dbReference type="PANTHER" id="PTHR22573">
    <property type="entry name" value="PHOSPHOHEXOMUTASE FAMILY MEMBER"/>
    <property type="match status" value="1"/>
</dbReference>
<protein>
    <submittedName>
        <fullName evidence="4">Phosphoglucomutase/phosphomannomutase alpha/beta/alpha domain I</fullName>
    </submittedName>
</protein>
<dbReference type="InterPro" id="IPR016066">
    <property type="entry name" value="A-D-PHexomutase_CS"/>
</dbReference>